<dbReference type="EMBL" id="JBAMMX010000007">
    <property type="protein sequence ID" value="KAK6936659.1"/>
    <property type="molecule type" value="Genomic_DNA"/>
</dbReference>
<evidence type="ECO:0000256" key="3">
    <source>
        <dbReference type="ARBA" id="ARBA00022837"/>
    </source>
</evidence>
<keyword evidence="3" id="KW-0106">Calcium</keyword>
<feature type="signal peptide" evidence="4">
    <location>
        <begin position="1"/>
        <end position="27"/>
    </location>
</feature>
<dbReference type="AlphaFoldDB" id="A0AAN8ZDI9"/>
<proteinExistence type="predicted"/>
<dbReference type="InterPro" id="IPR011992">
    <property type="entry name" value="EF-hand-dom_pair"/>
</dbReference>
<keyword evidence="7" id="KW-1185">Reference proteome</keyword>
<dbReference type="InterPro" id="IPR018247">
    <property type="entry name" value="EF_Hand_1_Ca_BS"/>
</dbReference>
<organism evidence="6 7">
    <name type="scientific">Dillenia turbinata</name>
    <dbReference type="NCBI Taxonomy" id="194707"/>
    <lineage>
        <taxon>Eukaryota</taxon>
        <taxon>Viridiplantae</taxon>
        <taxon>Streptophyta</taxon>
        <taxon>Embryophyta</taxon>
        <taxon>Tracheophyta</taxon>
        <taxon>Spermatophyta</taxon>
        <taxon>Magnoliopsida</taxon>
        <taxon>eudicotyledons</taxon>
        <taxon>Gunneridae</taxon>
        <taxon>Pentapetalae</taxon>
        <taxon>Dilleniales</taxon>
        <taxon>Dilleniaceae</taxon>
        <taxon>Dillenia</taxon>
    </lineage>
</organism>
<sequence length="344" mass="39733">MSKAVVYTLITAAFLLLLTLSPRPTKPHNRLPLSRRFGVNHASFDPLVWKAEFLKEQATNATSSPILSSSDNLNVSEAGKSDFNGYLADAGNLNITLRLFVLFPLLDTSPKDGFVDQSELEKWNVEQAIDRLFFHTKRQLLSHDQDGDRAVSLKEYLPHLTDEEMEKDGMLHGEAGWWKEQFANADTDRDGTLNFDEFNDFLHPEDSENKEIRKWLLREKTKQLDSNSDGKLSFEEFHDRAYDTYRNYFEFANGGDDPPPPEEIFAQLDLDKDGSLEAAELRSIMRYLYPGEVSYAMYYTKYLIHGLSLDEMLNHELLFYSTVVQDGKYDYDFDDDYDDLHDEL</sequence>
<feature type="chain" id="PRO_5042993595" evidence="4">
    <location>
        <begin position="28"/>
        <end position="344"/>
    </location>
</feature>
<dbReference type="GO" id="GO:0005783">
    <property type="term" value="C:endoplasmic reticulum"/>
    <property type="evidence" value="ECO:0007669"/>
    <property type="project" value="TreeGrafter"/>
</dbReference>
<dbReference type="GO" id="GO:0005509">
    <property type="term" value="F:calcium ion binding"/>
    <property type="evidence" value="ECO:0007669"/>
    <property type="project" value="InterPro"/>
</dbReference>
<dbReference type="PANTHER" id="PTHR10827">
    <property type="entry name" value="RETICULOCALBIN"/>
    <property type="match status" value="1"/>
</dbReference>
<evidence type="ECO:0000259" key="5">
    <source>
        <dbReference type="PROSITE" id="PS50222"/>
    </source>
</evidence>
<evidence type="ECO:0000256" key="1">
    <source>
        <dbReference type="ARBA" id="ARBA00022723"/>
    </source>
</evidence>
<dbReference type="SUPFAM" id="SSF47473">
    <property type="entry name" value="EF-hand"/>
    <property type="match status" value="2"/>
</dbReference>
<comment type="caution">
    <text evidence="6">The sequence shown here is derived from an EMBL/GenBank/DDBJ whole genome shotgun (WGS) entry which is preliminary data.</text>
</comment>
<keyword evidence="4" id="KW-0732">Signal</keyword>
<keyword evidence="1" id="KW-0479">Metal-binding</keyword>
<feature type="domain" description="EF-hand" evidence="5">
    <location>
        <begin position="222"/>
        <end position="247"/>
    </location>
</feature>
<evidence type="ECO:0000256" key="4">
    <source>
        <dbReference type="SAM" id="SignalP"/>
    </source>
</evidence>
<dbReference type="Gene3D" id="1.10.238.10">
    <property type="entry name" value="EF-hand"/>
    <property type="match status" value="2"/>
</dbReference>
<dbReference type="PROSITE" id="PS50222">
    <property type="entry name" value="EF_HAND_2"/>
    <property type="match status" value="3"/>
</dbReference>
<dbReference type="Pfam" id="PF13202">
    <property type="entry name" value="EF-hand_5"/>
    <property type="match status" value="1"/>
</dbReference>
<feature type="domain" description="EF-hand" evidence="5">
    <location>
        <begin position="262"/>
        <end position="291"/>
    </location>
</feature>
<keyword evidence="2" id="KW-0677">Repeat</keyword>
<dbReference type="InterPro" id="IPR002048">
    <property type="entry name" value="EF_hand_dom"/>
</dbReference>
<evidence type="ECO:0000256" key="2">
    <source>
        <dbReference type="ARBA" id="ARBA00022737"/>
    </source>
</evidence>
<dbReference type="SMART" id="SM00054">
    <property type="entry name" value="EFh"/>
    <property type="match status" value="3"/>
</dbReference>
<dbReference type="Pfam" id="PF13499">
    <property type="entry name" value="EF-hand_7"/>
    <property type="match status" value="1"/>
</dbReference>
<feature type="domain" description="EF-hand" evidence="5">
    <location>
        <begin position="173"/>
        <end position="208"/>
    </location>
</feature>
<dbReference type="Proteomes" id="UP001370490">
    <property type="component" value="Unassembled WGS sequence"/>
</dbReference>
<accession>A0AAN8ZDI9</accession>
<name>A0AAN8ZDI9_9MAGN</name>
<evidence type="ECO:0000313" key="6">
    <source>
        <dbReference type="EMBL" id="KAK6936659.1"/>
    </source>
</evidence>
<reference evidence="6 7" key="1">
    <citation type="submission" date="2023-12" db="EMBL/GenBank/DDBJ databases">
        <title>A high-quality genome assembly for Dillenia turbinata (Dilleniales).</title>
        <authorList>
            <person name="Chanderbali A."/>
        </authorList>
    </citation>
    <scope>NUCLEOTIDE SEQUENCE [LARGE SCALE GENOMIC DNA]</scope>
    <source>
        <strain evidence="6">LSX21</strain>
        <tissue evidence="6">Leaf</tissue>
    </source>
</reference>
<gene>
    <name evidence="6" type="ORF">RJ641_033689</name>
</gene>
<protein>
    <submittedName>
        <fullName evidence="6">EF-hand domain</fullName>
    </submittedName>
</protein>
<dbReference type="PROSITE" id="PS00018">
    <property type="entry name" value="EF_HAND_1"/>
    <property type="match status" value="4"/>
</dbReference>
<dbReference type="PANTHER" id="PTHR10827:SF98">
    <property type="entry name" value="45 KDA CALCIUM-BINDING PROTEIN"/>
    <property type="match status" value="1"/>
</dbReference>
<evidence type="ECO:0000313" key="7">
    <source>
        <dbReference type="Proteomes" id="UP001370490"/>
    </source>
</evidence>